<organism evidence="2 3">
    <name type="scientific">Lachnellula suecica</name>
    <dbReference type="NCBI Taxonomy" id="602035"/>
    <lineage>
        <taxon>Eukaryota</taxon>
        <taxon>Fungi</taxon>
        <taxon>Dikarya</taxon>
        <taxon>Ascomycota</taxon>
        <taxon>Pezizomycotina</taxon>
        <taxon>Leotiomycetes</taxon>
        <taxon>Helotiales</taxon>
        <taxon>Lachnaceae</taxon>
        <taxon>Lachnellula</taxon>
    </lineage>
</organism>
<proteinExistence type="predicted"/>
<evidence type="ECO:0000313" key="2">
    <source>
        <dbReference type="EMBL" id="TVY62738.1"/>
    </source>
</evidence>
<sequence length="635" mass="71502">MASTIYHKLFPEQRDIRLLVLEAAQETTDPLKAELRPASLDDNPEYDALSYVWGGSEKPSWLEISFESSHTKVAITKNLQLALERLRRADNSLTIWVDAICINQDDISERNYQVALMGSIYRSATRVVAFFHEGAGNEDGAAHAIDFIQAVSAQPTHHLVPTLDPHIDESSQKPGLSVGALLMFFKTDWWHRVWTVQEAILAANLRIVYGSRELEFSDLLLFCKAFQLHGHYCCREFNPIPGVLVVSSIDRLLSTAHDLGQYQSRHASSSLNFLDILGKFRYRKATDLRDKIYGLAAISMLPAGFVDYRLSLHEVYVRHTIVTIQDAKNLDIWSHLFTVDGGRIYVNDLAMRFKRLENLPSWTPDWSLEFKSAASDILKHRHQFIVAFKATGETETSMEYLAPGKLRLRGVIFDKVQKVGAPNLQPNVFLTNLVEDWEEVAGIGESNTSETAHIKYSSVYQAFRRAMTWDLSSSDLSSSESFDMLSEAIDARSGELGGEAIRRADDGRDRLLYELWRHHKLCITEEDYEASVALIRSISQLELDQFRGMVMTMTLGKRFIVTQSGLLGFGPAEAEVGDVVCCFYGGRTPYILRCSPLSEPRILGDAYVQGAMDGLVMELAEDDSSPLMPSDIILR</sequence>
<keyword evidence="3" id="KW-1185">Reference proteome</keyword>
<comment type="caution">
    <text evidence="2">The sequence shown here is derived from an EMBL/GenBank/DDBJ whole genome shotgun (WGS) entry which is preliminary data.</text>
</comment>
<protein>
    <submittedName>
        <fullName evidence="2">Heterokaryon incompatibility protein 6 OR allele</fullName>
    </submittedName>
</protein>
<dbReference type="InterPro" id="IPR052895">
    <property type="entry name" value="HetReg/Transcr_Mod"/>
</dbReference>
<dbReference type="AlphaFoldDB" id="A0A8T9C0Y2"/>
<evidence type="ECO:0000313" key="3">
    <source>
        <dbReference type="Proteomes" id="UP000469558"/>
    </source>
</evidence>
<feature type="domain" description="Heterokaryon incompatibility" evidence="1">
    <location>
        <begin position="46"/>
        <end position="198"/>
    </location>
</feature>
<dbReference type="PANTHER" id="PTHR24148:SF73">
    <property type="entry name" value="HET DOMAIN PROTEIN (AFU_ORTHOLOGUE AFUA_8G01020)"/>
    <property type="match status" value="1"/>
</dbReference>
<dbReference type="OrthoDB" id="3598674at2759"/>
<dbReference type="Pfam" id="PF06985">
    <property type="entry name" value="HET"/>
    <property type="match status" value="1"/>
</dbReference>
<name>A0A8T9C0Y2_9HELO</name>
<dbReference type="Pfam" id="PF26639">
    <property type="entry name" value="Het-6_barrel"/>
    <property type="match status" value="1"/>
</dbReference>
<reference evidence="2 3" key="1">
    <citation type="submission" date="2018-05" db="EMBL/GenBank/DDBJ databases">
        <title>Genome sequencing and assembly of the regulated plant pathogen Lachnellula willkommii and related sister species for the development of diagnostic species identification markers.</title>
        <authorList>
            <person name="Giroux E."/>
            <person name="Bilodeau G."/>
        </authorList>
    </citation>
    <scope>NUCLEOTIDE SEQUENCE [LARGE SCALE GENOMIC DNA]</scope>
    <source>
        <strain evidence="2 3">CBS 268.59</strain>
    </source>
</reference>
<dbReference type="EMBL" id="QGMK01001945">
    <property type="protein sequence ID" value="TVY62738.1"/>
    <property type="molecule type" value="Genomic_DNA"/>
</dbReference>
<dbReference type="Proteomes" id="UP000469558">
    <property type="component" value="Unassembled WGS sequence"/>
</dbReference>
<dbReference type="PANTHER" id="PTHR24148">
    <property type="entry name" value="ANKYRIN REPEAT DOMAIN-CONTAINING PROTEIN 39 HOMOLOG-RELATED"/>
    <property type="match status" value="1"/>
</dbReference>
<gene>
    <name evidence="2" type="primary">het-6_9</name>
    <name evidence="2" type="ORF">LSUE1_G009365</name>
</gene>
<evidence type="ECO:0000259" key="1">
    <source>
        <dbReference type="Pfam" id="PF06985"/>
    </source>
</evidence>
<accession>A0A8T9C0Y2</accession>
<dbReference type="InterPro" id="IPR010730">
    <property type="entry name" value="HET"/>
</dbReference>